<dbReference type="EMBL" id="PYHP01000069">
    <property type="protein sequence ID" value="PUA36741.1"/>
    <property type="molecule type" value="Genomic_DNA"/>
</dbReference>
<evidence type="ECO:0000313" key="1">
    <source>
        <dbReference type="EMBL" id="PUA36741.1"/>
    </source>
</evidence>
<organism evidence="1 2">
    <name type="scientific">Paenibacillus elgii</name>
    <dbReference type="NCBI Taxonomy" id="189691"/>
    <lineage>
        <taxon>Bacteria</taxon>
        <taxon>Bacillati</taxon>
        <taxon>Bacillota</taxon>
        <taxon>Bacilli</taxon>
        <taxon>Bacillales</taxon>
        <taxon>Paenibacillaceae</taxon>
        <taxon>Paenibacillus</taxon>
    </lineage>
</organism>
<proteinExistence type="predicted"/>
<protein>
    <submittedName>
        <fullName evidence="1">Uncharacterized protein</fullName>
    </submittedName>
</protein>
<sequence length="65" mass="7092">MEFPPTVKSKLFALEQAAVSTSVQRLITIIIRKAIAALPVEEVFIPAQGGSNKRKTPQTFGNPRV</sequence>
<gene>
    <name evidence="1" type="ORF">C8Z91_25565</name>
</gene>
<name>A0A2T6FXW2_9BACL</name>
<accession>A0A2T6FXW2</accession>
<comment type="caution">
    <text evidence="1">The sequence shown here is derived from an EMBL/GenBank/DDBJ whole genome shotgun (WGS) entry which is preliminary data.</text>
</comment>
<dbReference type="AlphaFoldDB" id="A0A2T6FXW2"/>
<dbReference type="Proteomes" id="UP000244184">
    <property type="component" value="Unassembled WGS sequence"/>
</dbReference>
<reference evidence="1 2" key="1">
    <citation type="submission" date="2018-03" db="EMBL/GenBank/DDBJ databases">
        <title>Genome sequence of Paenibacillus elgii strain AC13 an antimicrobial compound producing bacteria.</title>
        <authorList>
            <person name="Kurokawa A.S."/>
            <person name="Araujo J.F."/>
            <person name="Costa R.A."/>
            <person name="Ortega D.B."/>
            <person name="Pires A.S."/>
            <person name="Pappas G.J.Jr."/>
            <person name="Franco O.L."/>
            <person name="Barreto C."/>
            <person name="Magalhaes B.S."/>
            <person name="Kruger R.H."/>
        </authorList>
    </citation>
    <scope>NUCLEOTIDE SEQUENCE [LARGE SCALE GENOMIC DNA]</scope>
    <source>
        <strain evidence="1 2">AC13</strain>
    </source>
</reference>
<evidence type="ECO:0000313" key="2">
    <source>
        <dbReference type="Proteomes" id="UP000244184"/>
    </source>
</evidence>